<feature type="compositionally biased region" description="Low complexity" evidence="14">
    <location>
        <begin position="1771"/>
        <end position="1783"/>
    </location>
</feature>
<evidence type="ECO:0000256" key="2">
    <source>
        <dbReference type="ARBA" id="ARBA00009726"/>
    </source>
</evidence>
<evidence type="ECO:0000256" key="7">
    <source>
        <dbReference type="ARBA" id="ARBA00022741"/>
    </source>
</evidence>
<dbReference type="FunFam" id="1.20.1560.10:FF:000037">
    <property type="entry name" value="ATP-binding cassette subfamily C member 10"/>
    <property type="match status" value="1"/>
</dbReference>
<dbReference type="InterPro" id="IPR017871">
    <property type="entry name" value="ABC_transporter-like_CS"/>
</dbReference>
<feature type="compositionally biased region" description="Basic and acidic residues" evidence="14">
    <location>
        <begin position="1417"/>
        <end position="1428"/>
    </location>
</feature>
<evidence type="ECO:0000259" key="17">
    <source>
        <dbReference type="PROSITE" id="PS50929"/>
    </source>
</evidence>
<feature type="region of interest" description="Disordered" evidence="14">
    <location>
        <begin position="695"/>
        <end position="724"/>
    </location>
</feature>
<keyword evidence="5 15" id="KW-0812">Transmembrane</keyword>
<feature type="transmembrane region" description="Helical" evidence="15">
    <location>
        <begin position="387"/>
        <end position="412"/>
    </location>
</feature>
<dbReference type="Pfam" id="PF00664">
    <property type="entry name" value="ABC_membrane"/>
    <property type="match status" value="2"/>
</dbReference>
<dbReference type="Pfam" id="PF13540">
    <property type="entry name" value="RCC1_2"/>
    <property type="match status" value="1"/>
</dbReference>
<feature type="compositionally biased region" description="Low complexity" evidence="14">
    <location>
        <begin position="1019"/>
        <end position="1040"/>
    </location>
</feature>
<feature type="domain" description="ABC transmembrane type-1" evidence="17">
    <location>
        <begin position="1454"/>
        <end position="1722"/>
    </location>
</feature>
<feature type="region of interest" description="Disordered" evidence="14">
    <location>
        <begin position="1738"/>
        <end position="1783"/>
    </location>
</feature>
<gene>
    <name evidence="18" type="ORF">HYH03_015325</name>
</gene>
<name>A0A836BRD1_9CHLO</name>
<dbReference type="InterPro" id="IPR011527">
    <property type="entry name" value="ABC1_TM_dom"/>
</dbReference>
<dbReference type="OrthoDB" id="538768at2759"/>
<feature type="transmembrane region" description="Helical" evidence="15">
    <location>
        <begin position="1213"/>
        <end position="1232"/>
    </location>
</feature>
<dbReference type="PANTHER" id="PTHR24223">
    <property type="entry name" value="ATP-BINDING CASSETTE SUB-FAMILY C"/>
    <property type="match status" value="1"/>
</dbReference>
<feature type="compositionally biased region" description="Low complexity" evidence="14">
    <location>
        <begin position="317"/>
        <end position="341"/>
    </location>
</feature>
<keyword evidence="4" id="KW-0813">Transport</keyword>
<feature type="region of interest" description="Disordered" evidence="14">
    <location>
        <begin position="639"/>
        <end position="668"/>
    </location>
</feature>
<dbReference type="PANTHER" id="PTHR24223:SF330">
    <property type="entry name" value="ATP-BINDING CASSETTE SUB-FAMILY C MEMBER 10"/>
    <property type="match status" value="1"/>
</dbReference>
<feature type="domain" description="ABC transporter" evidence="16">
    <location>
        <begin position="774"/>
        <end position="1097"/>
    </location>
</feature>
<feature type="domain" description="ABC transmembrane type-1" evidence="17">
    <location>
        <begin position="345"/>
        <end position="532"/>
    </location>
</feature>
<dbReference type="EMBL" id="JAEHOE010000119">
    <property type="protein sequence ID" value="KAG2486012.1"/>
    <property type="molecule type" value="Genomic_DNA"/>
</dbReference>
<dbReference type="InterPro" id="IPR000408">
    <property type="entry name" value="Reg_chr_condens"/>
</dbReference>
<dbReference type="InterPro" id="IPR009091">
    <property type="entry name" value="RCC1/BLIP-II"/>
</dbReference>
<evidence type="ECO:0000256" key="9">
    <source>
        <dbReference type="ARBA" id="ARBA00022967"/>
    </source>
</evidence>
<dbReference type="GO" id="GO:0008559">
    <property type="term" value="F:ABC-type xenobiotic transporter activity"/>
    <property type="evidence" value="ECO:0007669"/>
    <property type="project" value="UniProtKB-EC"/>
</dbReference>
<dbReference type="PROSITE" id="PS50929">
    <property type="entry name" value="ABC_TM1F"/>
    <property type="match status" value="2"/>
</dbReference>
<dbReference type="InterPro" id="IPR050173">
    <property type="entry name" value="ABC_transporter_C-like"/>
</dbReference>
<dbReference type="SUPFAM" id="SSF52540">
    <property type="entry name" value="P-loop containing nucleoside triphosphate hydrolases"/>
    <property type="match status" value="2"/>
</dbReference>
<dbReference type="SUPFAM" id="SSF90123">
    <property type="entry name" value="ABC transporter transmembrane region"/>
    <property type="match status" value="2"/>
</dbReference>
<dbReference type="PROSITE" id="PS50012">
    <property type="entry name" value="RCC1_3"/>
    <property type="match status" value="2"/>
</dbReference>
<keyword evidence="10 15" id="KW-1133">Transmembrane helix</keyword>
<dbReference type="InterPro" id="IPR003439">
    <property type="entry name" value="ABC_transporter-like_ATP-bd"/>
</dbReference>
<keyword evidence="6" id="KW-0677">Repeat</keyword>
<feature type="region of interest" description="Disordered" evidence="14">
    <location>
        <begin position="1097"/>
        <end position="1198"/>
    </location>
</feature>
<evidence type="ECO:0000256" key="1">
    <source>
        <dbReference type="ARBA" id="ARBA00004141"/>
    </source>
</evidence>
<comment type="caution">
    <text evidence="18">The sequence shown here is derived from an EMBL/GenBank/DDBJ whole genome shotgun (WGS) entry which is preliminary data.</text>
</comment>
<dbReference type="GO" id="GO:0005524">
    <property type="term" value="F:ATP binding"/>
    <property type="evidence" value="ECO:0007669"/>
    <property type="project" value="UniProtKB-KW"/>
</dbReference>
<feature type="transmembrane region" description="Helical" evidence="15">
    <location>
        <begin position="474"/>
        <end position="497"/>
    </location>
</feature>
<evidence type="ECO:0000256" key="6">
    <source>
        <dbReference type="ARBA" id="ARBA00022737"/>
    </source>
</evidence>
<keyword evidence="9" id="KW-1278">Translocase</keyword>
<dbReference type="GO" id="GO:0016020">
    <property type="term" value="C:membrane"/>
    <property type="evidence" value="ECO:0007669"/>
    <property type="project" value="UniProtKB-SubCell"/>
</dbReference>
<keyword evidence="11 15" id="KW-0472">Membrane</keyword>
<keyword evidence="19" id="KW-1185">Reference proteome</keyword>
<evidence type="ECO:0000256" key="13">
    <source>
        <dbReference type="PROSITE-ProRule" id="PRU00235"/>
    </source>
</evidence>
<feature type="compositionally biased region" description="Low complexity" evidence="14">
    <location>
        <begin position="193"/>
        <end position="210"/>
    </location>
</feature>
<feature type="region of interest" description="Disordered" evidence="14">
    <location>
        <begin position="192"/>
        <end position="344"/>
    </location>
</feature>
<feature type="region of interest" description="Disordered" evidence="14">
    <location>
        <begin position="1887"/>
        <end position="1912"/>
    </location>
</feature>
<evidence type="ECO:0000256" key="10">
    <source>
        <dbReference type="ARBA" id="ARBA00022989"/>
    </source>
</evidence>
<sequence>MHSPIRQLQPDDLLRLDPSLQPDSCARELWLNWTKELLLRPERPSLLWALARTYGRPYAWLGLAKLLNDLLGFVGPLLLKELVGWLAVGHANDQPPTAASAPTVNSLGFAPPTAPTLPEALREWWRWLAAEWGPASPRFGLVCVAALAAASVARALLNSHFNYQLSRLSCQLRAGLMTALYRKSLLTLPHDTSGPISASSAPASTVPSARPRGRAVATGSQRPHPGRAPQAAAPQARGRVQAGGDGQDPDLELDPERGPGPSDEAAENGLQAPGPAAASAPAAHTHVSPGPAAPSASAAANYAASGEQPDAPTIPTPASASASASASAPAPASGSSPAAPGGREDVSTLMAVDTGRAVNLLLSFHEAWSLPWQIALALYMLYTQVRYAFVAGLIVSLLLVPINRLIAVYILAASSSMMAAKDSRVSLMSELLRGIRGAKLAPEWQDYYTARVAAARAKELRGLAVRKYLDALCVYFWAATGLLFSALTFGLVVLIGGGQALTPAVAFTSLSLFQLLIAPLNAFPWVINGCVEAIVSVRRLQAYLCRAETKALWAYGDLQLTLGQLPPESAANVIAAAAAAAAGDADGAAAVRSLGPGGALRCGLLAALAEAAADGGVGGAAKPLDRLLYDDVGPRQRRRLHGAARNSRRDHNSLDPCRTDVVSGSSAPPSVLEALAGSARAAAAAATAAAALAAASRPRPTPMGWTSGPNSEAQTPERGVSDTGGVAAPPPLFARLSAGLDLTAVGFVDEPGPGNNGAAPSPLGGAGGESAPAAVITDATFAWGRAASVRPCLSGVSLALPRGRLNVVVGRVGAGKSSLLAALLGGGELPLLAGSCRTHVRRLSYAPQQPWVTGGSLRDNVLLGAAMDQRLYDQVLEACALGPDLSAMPAGDLTSVGDHGCNLSGGQRARLGLARALYHAAAPPLLTPASSSVGPPPNGAPLPSPAAALALSPGSSRAHSLTQPQRSGFSASSAAWCGPSPPSDVLVLLDDVLASLDRSCAAHVVHHALLGPLLMPSPSGQPPVVASSSNSAGLSRAGSAAVGGGGYRPTVVVVSNDLRCIQAAAQVVVLEAGRLVFAGPPAAYFASPACLHKHLDGHSYDQDSTDGSKRPDKGQEEEGKEELGAGGKAPAKPATPGSSSADEEDAVAEPASARALDDPASPKPSAPRALNGDRPHSHDGGGSGGGTAGAEEVQEPEEERAVGHVRWAVYERYLSAVGWGLAVAVLLSLVAMQATKNGSDLWVSYFAAISRTADVGGGAAAGGAGPSYGAGGGIPWAAASRSAAVLAAMPHWCAAGGGGGISTAWPGPAAATAGFGPLPPWAAAAAAICPTAAAAAAAASTAAWPSWPSFASLQHLHQEEGRTQEAASVEAAIEPFSAPASTMARRALRARASLASLATGTDPAASLDAAYNPGADKGPDARGEKDEGVPGGAPSLGGSAADRFRSLSGPVRAFLVGLAAIALANMLATLARAFTFAFAGLRAAALLHERLLGAVLAAPAAFFDAVPSGRILNRFSSDVSAADDSLPFIANIALANAASLAGLLGVLCYAAPLLLPLLLPLAWAYRRLQLYYRGSSREIRRLEAAALSPVYGAFGSTAEAAPVIRAFGAQGHFLRQAISAVGAHQRAAITNGAASAWLGLRLQLMASGLVAAVAGIAVWRGRAAQNWSDAGSGYDCTHGFGDAAPPYSNDLVASLAGLSLAYALPVVGLLNGLLTSTAETEQEMVAVERLGQYIDMPSQPLTLPPAPPGSPLAAAEASASTAPPASPRPPVTTSTTSQPASPSPAVMFESVVLRYRPGLPPALAGLSLAVGGGQHVGLVGRTGAGKSSVVSALVRLTEVEAGRILLFGADVRSIPLRRLRSMVAVLPQTPFIASASVRDNLDPAAAAARARADLPPSSRGPCSTPSPSSAPAPLPDAALCAALRRVGLWDALASAARHRRSASTTSATSSAASALIASASTAEVLSLPLGSLPGAVGLSAGQRQLLALARLLLRPRGLVAADEVGAHVDPATAGTIRRVLAEVVLGRPGAGDAGGESGRVGAGAGKGEGGASAGGVVGVRKDAGEAGGGGWEFGWGGGCSLLEVAHDLGALDGADWVVVMEAGQAVEAGPPGELAERQGGRFRALCEASGAGGGNRRAPVLTSGRWAERWPRCREVELVWPVAEENNLRQWDRESGWAAPGWDGGPTLASFLASPLESRTRFTSLRVVLEREPGKHPRHAFPCEAVSRLLAALPQLRSVELEAGPSALSPPEAQTLFGALAALPLLSSLVLTGYGSTLLDHTVNAPWRIDGDPSMPEHRGVGPLAGSRQLTRLVVRHCGEPQQWMHNSDGVRELLPVTPYEHDSVLAAISSLPALEELEIDAYPKALSLINPDGPPRTISASYDHDVPALLDALPPSLRRLHVSGIDAEISYMSANTPQATLDLDVTARSLTLGFSNVMCYSALAEFASDALLPSRLLGDGPPDSGPSLATLRLAALRTNGRAYRHDEFVQRLRRLSKRFESVALGCVHLGSSYADAAVTVPVAVAVAAALAVPERLVLDCGGEVGLHLEAPAASGSGAERALAEAGGAPDVVDGAADGGLDAAEIFLRRLVSRGRALGGRPGPAACATSLLLLRGPAVSRLSAGPNGMAGALGRLEEAARAAAACGGEGGGSGSGGGAGEGSSSVLDVCDTTFTRRTGTFRDGGAIHITAYAPVPSTDALLVECGSGEARERVVAAAAGVLGAAATAVAEAGGGGAPAAAGGWLSVVAAVEGGLRDAWRLVQVAPDVRLKVLQAAWDGSSPALSRLERFRGVTELWQRLSDVRLEPQPRSTCPPADTSNAKVVDIVSSPSSWSACAIIEAGGCRMLKCWGNTFTPEWPANTAVPFVKLGPNVSVAAVAPGLWGHCVLLHPGGRVKCWGSEWLIGSNDVINPDDRLVPARVPLVDLCMGVEVTAITQGDDNACAVMHPGGRLKCWGGGRSGALGYGDEVNRGTARYLDDDSSYPKRMGNLLPYVDLGSGLSVAIVASGTTSSSLQPTTCAILQPGSVLKCWGSNMYGQLGQGHTDALGDNPGEMGDALPPIDLGKGLTPTAIAVGAHVCAILQPGGKLKCWGWGASGELGQGRTDNVGDQPGEMGDALPPIDLGKGLQATAVAVGSWHTCALLQPGGLVKCWGSNFMARLGTGVFMDNAEQDRIGAAPGQMGDALQPINFGKGVYATAIAAGNHYSCALLQPGGVVKCWGQSFPVNGTTPADMPRTGL</sequence>
<comment type="catalytic activity">
    <reaction evidence="12">
        <text>ATP + H2O + xenobioticSide 1 = ADP + phosphate + xenobioticSide 2.</text>
        <dbReference type="EC" id="7.6.2.2"/>
    </reaction>
</comment>
<feature type="repeat" description="RCC1" evidence="13">
    <location>
        <begin position="2950"/>
        <end position="3007"/>
    </location>
</feature>
<dbReference type="InterPro" id="IPR003593">
    <property type="entry name" value="AAA+_ATPase"/>
</dbReference>
<dbReference type="Gene3D" id="2.130.10.30">
    <property type="entry name" value="Regulator of chromosome condensation 1/beta-lactamase-inhibitor protein II"/>
    <property type="match status" value="2"/>
</dbReference>
<evidence type="ECO:0000256" key="3">
    <source>
        <dbReference type="ARBA" id="ARBA00012191"/>
    </source>
</evidence>
<evidence type="ECO:0000313" key="18">
    <source>
        <dbReference type="EMBL" id="KAG2486012.1"/>
    </source>
</evidence>
<dbReference type="Proteomes" id="UP000612055">
    <property type="component" value="Unassembled WGS sequence"/>
</dbReference>
<dbReference type="CDD" id="cd18598">
    <property type="entry name" value="ABC_6TM_MRP7_D1_like"/>
    <property type="match status" value="1"/>
</dbReference>
<evidence type="ECO:0000259" key="16">
    <source>
        <dbReference type="PROSITE" id="PS50893"/>
    </source>
</evidence>
<evidence type="ECO:0000256" key="11">
    <source>
        <dbReference type="ARBA" id="ARBA00023136"/>
    </source>
</evidence>
<comment type="similarity">
    <text evidence="2">Belongs to the ABC transporter superfamily. ABCC family. Conjugate transporter (TC 3.A.1.208) subfamily.</text>
</comment>
<feature type="compositionally biased region" description="Low complexity" evidence="14">
    <location>
        <begin position="1128"/>
        <end position="1140"/>
    </location>
</feature>
<dbReference type="CDD" id="cd18605">
    <property type="entry name" value="ABC_6TM_MRP7_D2_like"/>
    <property type="match status" value="1"/>
</dbReference>
<dbReference type="Gene3D" id="3.40.50.300">
    <property type="entry name" value="P-loop containing nucleotide triphosphate hydrolases"/>
    <property type="match status" value="2"/>
</dbReference>
<evidence type="ECO:0000256" key="5">
    <source>
        <dbReference type="ARBA" id="ARBA00022692"/>
    </source>
</evidence>
<comment type="subcellular location">
    <subcellularLocation>
        <location evidence="1">Membrane</location>
        <topology evidence="1">Multi-pass membrane protein</topology>
    </subcellularLocation>
</comment>
<feature type="compositionally biased region" description="Low complexity" evidence="14">
    <location>
        <begin position="221"/>
        <end position="240"/>
    </location>
</feature>
<proteinExistence type="inferred from homology"/>
<feature type="compositionally biased region" description="Low complexity" evidence="14">
    <location>
        <begin position="272"/>
        <end position="305"/>
    </location>
</feature>
<dbReference type="SUPFAM" id="SSF50985">
    <property type="entry name" value="RCC1/BLIP-II"/>
    <property type="match status" value="2"/>
</dbReference>
<feature type="transmembrane region" description="Helical" evidence="15">
    <location>
        <begin position="1453"/>
        <end position="1479"/>
    </location>
</feature>
<dbReference type="InterPro" id="IPR027417">
    <property type="entry name" value="P-loop_NTPase"/>
</dbReference>
<dbReference type="PROSITE" id="PS00211">
    <property type="entry name" value="ABC_TRANSPORTER_1"/>
    <property type="match status" value="2"/>
</dbReference>
<feature type="region of interest" description="Disordered" evidence="14">
    <location>
        <begin position="1019"/>
        <end position="1043"/>
    </location>
</feature>
<organism evidence="18 19">
    <name type="scientific">Edaphochlamys debaryana</name>
    <dbReference type="NCBI Taxonomy" id="47281"/>
    <lineage>
        <taxon>Eukaryota</taxon>
        <taxon>Viridiplantae</taxon>
        <taxon>Chlorophyta</taxon>
        <taxon>core chlorophytes</taxon>
        <taxon>Chlorophyceae</taxon>
        <taxon>CS clade</taxon>
        <taxon>Chlamydomonadales</taxon>
        <taxon>Chlamydomonadales incertae sedis</taxon>
        <taxon>Edaphochlamys</taxon>
    </lineage>
</organism>
<dbReference type="InterPro" id="IPR036640">
    <property type="entry name" value="ABC1_TM_sf"/>
</dbReference>
<dbReference type="PROSITE" id="PS50893">
    <property type="entry name" value="ABC_TRANSPORTER_2"/>
    <property type="match status" value="2"/>
</dbReference>
<feature type="compositionally biased region" description="Basic and acidic residues" evidence="14">
    <location>
        <begin position="1097"/>
        <end position="1123"/>
    </location>
</feature>
<keyword evidence="8" id="KW-0067">ATP-binding</keyword>
<evidence type="ECO:0000256" key="15">
    <source>
        <dbReference type="SAM" id="Phobius"/>
    </source>
</evidence>
<evidence type="ECO:0000256" key="8">
    <source>
        <dbReference type="ARBA" id="ARBA00022840"/>
    </source>
</evidence>
<feature type="transmembrane region" description="Helical" evidence="15">
    <location>
        <begin position="504"/>
        <end position="527"/>
    </location>
</feature>
<feature type="region of interest" description="Disordered" evidence="14">
    <location>
        <begin position="929"/>
        <end position="964"/>
    </location>
</feature>
<evidence type="ECO:0000313" key="19">
    <source>
        <dbReference type="Proteomes" id="UP000612055"/>
    </source>
</evidence>
<feature type="domain" description="ABC transporter" evidence="16">
    <location>
        <begin position="1786"/>
        <end position="2127"/>
    </location>
</feature>
<feature type="repeat" description="RCC1" evidence="13">
    <location>
        <begin position="3086"/>
        <end position="3145"/>
    </location>
</feature>
<keyword evidence="7" id="KW-0547">Nucleotide-binding</keyword>
<accession>A0A836BRD1</accession>
<evidence type="ECO:0000256" key="12">
    <source>
        <dbReference type="ARBA" id="ARBA00034018"/>
    </source>
</evidence>
<feature type="transmembrane region" description="Helical" evidence="15">
    <location>
        <begin position="1533"/>
        <end position="1559"/>
    </location>
</feature>
<dbReference type="GO" id="GO:0016887">
    <property type="term" value="F:ATP hydrolysis activity"/>
    <property type="evidence" value="ECO:0007669"/>
    <property type="project" value="InterPro"/>
</dbReference>
<dbReference type="Gene3D" id="1.20.1560.10">
    <property type="entry name" value="ABC transporter type 1, transmembrane domain"/>
    <property type="match status" value="3"/>
</dbReference>
<dbReference type="SMART" id="SM00382">
    <property type="entry name" value="AAA"/>
    <property type="match status" value="2"/>
</dbReference>
<dbReference type="Pfam" id="PF00005">
    <property type="entry name" value="ABC_tran"/>
    <property type="match status" value="2"/>
</dbReference>
<dbReference type="EC" id="7.6.2.2" evidence="3"/>
<dbReference type="FunFam" id="1.20.1560.10:FF:000013">
    <property type="entry name" value="ABC transporter C family member 2"/>
    <property type="match status" value="1"/>
</dbReference>
<feature type="region of interest" description="Disordered" evidence="14">
    <location>
        <begin position="1407"/>
        <end position="1437"/>
    </location>
</feature>
<feature type="transmembrane region" description="Helical" evidence="15">
    <location>
        <begin position="1640"/>
        <end position="1659"/>
    </location>
</feature>
<reference evidence="18" key="1">
    <citation type="journal article" date="2020" name="bioRxiv">
        <title>Comparative genomics of Chlamydomonas.</title>
        <authorList>
            <person name="Craig R.J."/>
            <person name="Hasan A.R."/>
            <person name="Ness R.W."/>
            <person name="Keightley P.D."/>
        </authorList>
    </citation>
    <scope>NUCLEOTIDE SEQUENCE</scope>
    <source>
        <strain evidence="18">CCAP 11/70</strain>
    </source>
</reference>
<evidence type="ECO:0000256" key="4">
    <source>
        <dbReference type="ARBA" id="ARBA00022448"/>
    </source>
</evidence>
<evidence type="ECO:0000256" key="14">
    <source>
        <dbReference type="SAM" id="MobiDB-lite"/>
    </source>
</evidence>
<protein>
    <recommendedName>
        <fullName evidence="3">ABC-type xenobiotic transporter</fullName>
        <ecNumber evidence="3">7.6.2.2</ecNumber>
    </recommendedName>
</protein>
<feature type="compositionally biased region" description="Pro residues" evidence="14">
    <location>
        <begin position="934"/>
        <end position="944"/>
    </location>
</feature>
<feature type="compositionally biased region" description="Low complexity" evidence="14">
    <location>
        <begin position="1751"/>
        <end position="1763"/>
    </location>
</feature>
<feature type="compositionally biased region" description="Low complexity" evidence="14">
    <location>
        <begin position="945"/>
        <end position="956"/>
    </location>
</feature>